<dbReference type="Pfam" id="PF06839">
    <property type="entry name" value="Zn_ribbon_GRF"/>
    <property type="match status" value="1"/>
</dbReference>
<dbReference type="PANTHER" id="PTHR33248">
    <property type="entry name" value="ZINC ION-BINDING PROTEIN"/>
    <property type="match status" value="1"/>
</dbReference>
<gene>
    <name evidence="7" type="ORF">I3842_05G107600</name>
</gene>
<dbReference type="Proteomes" id="UP000811246">
    <property type="component" value="Chromosome 5"/>
</dbReference>
<reference evidence="7" key="1">
    <citation type="submission" date="2021-01" db="EMBL/GenBank/DDBJ databases">
        <authorList>
            <person name="Lovell J.T."/>
            <person name="Bentley N."/>
            <person name="Bhattarai G."/>
            <person name="Jenkins J.W."/>
            <person name="Sreedasyam A."/>
            <person name="Alarcon Y."/>
            <person name="Bock C."/>
            <person name="Boston L."/>
            <person name="Carlson J."/>
            <person name="Cervantes K."/>
            <person name="Clermont K."/>
            <person name="Krom N."/>
            <person name="Kubenka K."/>
            <person name="Mamidi S."/>
            <person name="Mattison C."/>
            <person name="Monteros M."/>
            <person name="Pisani C."/>
            <person name="Plott C."/>
            <person name="Rajasekar S."/>
            <person name="Rhein H.S."/>
            <person name="Rohla C."/>
            <person name="Song M."/>
            <person name="Hilaire R.S."/>
            <person name="Shu S."/>
            <person name="Wells L."/>
            <person name="Wang X."/>
            <person name="Webber J."/>
            <person name="Heerema R.J."/>
            <person name="Klein P."/>
            <person name="Conner P."/>
            <person name="Grauke L."/>
            <person name="Grimwood J."/>
            <person name="Schmutz J."/>
            <person name="Randall J.J."/>
        </authorList>
    </citation>
    <scope>NUCLEOTIDE SEQUENCE</scope>
    <source>
        <tissue evidence="7">Leaf</tissue>
    </source>
</reference>
<evidence type="ECO:0000259" key="6">
    <source>
        <dbReference type="PROSITE" id="PS51999"/>
    </source>
</evidence>
<dbReference type="PROSITE" id="PS51999">
    <property type="entry name" value="ZF_GRF"/>
    <property type="match status" value="1"/>
</dbReference>
<dbReference type="InterPro" id="IPR010666">
    <property type="entry name" value="Znf_GRF"/>
</dbReference>
<evidence type="ECO:0000313" key="8">
    <source>
        <dbReference type="Proteomes" id="UP000811246"/>
    </source>
</evidence>
<evidence type="ECO:0000256" key="4">
    <source>
        <dbReference type="PROSITE-ProRule" id="PRU01343"/>
    </source>
</evidence>
<evidence type="ECO:0000256" key="2">
    <source>
        <dbReference type="ARBA" id="ARBA00022771"/>
    </source>
</evidence>
<dbReference type="AlphaFoldDB" id="A0A922JLS5"/>
<keyword evidence="5" id="KW-0812">Transmembrane</keyword>
<keyword evidence="3" id="KW-0862">Zinc</keyword>
<organism evidence="7 8">
    <name type="scientific">Carya illinoinensis</name>
    <name type="common">Pecan</name>
    <dbReference type="NCBI Taxonomy" id="32201"/>
    <lineage>
        <taxon>Eukaryota</taxon>
        <taxon>Viridiplantae</taxon>
        <taxon>Streptophyta</taxon>
        <taxon>Embryophyta</taxon>
        <taxon>Tracheophyta</taxon>
        <taxon>Spermatophyta</taxon>
        <taxon>Magnoliopsida</taxon>
        <taxon>eudicotyledons</taxon>
        <taxon>Gunneridae</taxon>
        <taxon>Pentapetalae</taxon>
        <taxon>rosids</taxon>
        <taxon>fabids</taxon>
        <taxon>Fagales</taxon>
        <taxon>Juglandaceae</taxon>
        <taxon>Carya</taxon>
    </lineage>
</organism>
<accession>A0A922JLS5</accession>
<keyword evidence="5" id="KW-1133">Transmembrane helix</keyword>
<dbReference type="EMBL" id="CM031829">
    <property type="protein sequence ID" value="KAG6712520.1"/>
    <property type="molecule type" value="Genomic_DNA"/>
</dbReference>
<name>A0A922JLS5_CARIL</name>
<protein>
    <recommendedName>
        <fullName evidence="6">GRF-type domain-containing protein</fullName>
    </recommendedName>
</protein>
<keyword evidence="5" id="KW-0472">Membrane</keyword>
<proteinExistence type="predicted"/>
<feature type="domain" description="GRF-type" evidence="6">
    <location>
        <begin position="17"/>
        <end position="59"/>
    </location>
</feature>
<keyword evidence="2 4" id="KW-0863">Zinc-finger</keyword>
<evidence type="ECO:0000256" key="1">
    <source>
        <dbReference type="ARBA" id="ARBA00022723"/>
    </source>
</evidence>
<evidence type="ECO:0000256" key="3">
    <source>
        <dbReference type="ARBA" id="ARBA00022833"/>
    </source>
</evidence>
<sequence>MASSSFNSESSLDRPLCYCGILSTRRISGWDNNFGRKFYNCPNYKVGKQCDFFEWIDVGSEQNACCKMLLELTQQRNEWLHHEYQLIEQAKYKAMENKYKRILKVLLTSWLLFFAIVAITFMYPKNINVCRAVLSLK</sequence>
<evidence type="ECO:0000256" key="5">
    <source>
        <dbReference type="SAM" id="Phobius"/>
    </source>
</evidence>
<evidence type="ECO:0000313" key="7">
    <source>
        <dbReference type="EMBL" id="KAG6712520.1"/>
    </source>
</evidence>
<feature type="transmembrane region" description="Helical" evidence="5">
    <location>
        <begin position="102"/>
        <end position="123"/>
    </location>
</feature>
<comment type="caution">
    <text evidence="7">The sequence shown here is derived from an EMBL/GenBank/DDBJ whole genome shotgun (WGS) entry which is preliminary data.</text>
</comment>
<keyword evidence="1" id="KW-0479">Metal-binding</keyword>
<dbReference type="GO" id="GO:0008270">
    <property type="term" value="F:zinc ion binding"/>
    <property type="evidence" value="ECO:0007669"/>
    <property type="project" value="UniProtKB-KW"/>
</dbReference>